<keyword evidence="3" id="KW-0274">FAD</keyword>
<comment type="catalytic activity">
    <reaction evidence="5">
        <text>(S)-2-hydroxyglutarate + A = 2-oxoglutarate + AH2</text>
        <dbReference type="Rhea" id="RHEA:21252"/>
        <dbReference type="ChEBI" id="CHEBI:13193"/>
        <dbReference type="ChEBI" id="CHEBI:16782"/>
        <dbReference type="ChEBI" id="CHEBI:16810"/>
        <dbReference type="ChEBI" id="CHEBI:17499"/>
        <dbReference type="EC" id="1.1.99.2"/>
    </reaction>
</comment>
<organism evidence="10 11">
    <name type="scientific">Bifiguratus adelaidae</name>
    <dbReference type="NCBI Taxonomy" id="1938954"/>
    <lineage>
        <taxon>Eukaryota</taxon>
        <taxon>Fungi</taxon>
        <taxon>Fungi incertae sedis</taxon>
        <taxon>Mucoromycota</taxon>
        <taxon>Mucoromycotina</taxon>
        <taxon>Endogonomycetes</taxon>
        <taxon>Endogonales</taxon>
        <taxon>Endogonales incertae sedis</taxon>
        <taxon>Bifiguratus</taxon>
    </lineage>
</organism>
<comment type="cofactor">
    <cofactor evidence="1">
        <name>FAD</name>
        <dbReference type="ChEBI" id="CHEBI:57692"/>
    </cofactor>
</comment>
<gene>
    <name evidence="10" type="ORF">BZG36_00625</name>
</gene>
<keyword evidence="11" id="KW-1185">Reference proteome</keyword>
<accession>A0A261Y7L7</accession>
<dbReference type="OrthoDB" id="498204at2759"/>
<comment type="similarity">
    <text evidence="6">Belongs to the L2HGDH family.</text>
</comment>
<evidence type="ECO:0000259" key="9">
    <source>
        <dbReference type="Pfam" id="PF01266"/>
    </source>
</evidence>
<dbReference type="PANTHER" id="PTHR43104">
    <property type="entry name" value="L-2-HYDROXYGLUTARATE DEHYDROGENASE, MITOCHONDRIAL"/>
    <property type="match status" value="1"/>
</dbReference>
<keyword evidence="4" id="KW-0560">Oxidoreductase</keyword>
<keyword evidence="2" id="KW-0285">Flavoprotein</keyword>
<dbReference type="Gene3D" id="3.30.9.10">
    <property type="entry name" value="D-Amino Acid Oxidase, subunit A, domain 2"/>
    <property type="match status" value="1"/>
</dbReference>
<dbReference type="EMBL" id="MVBO01000003">
    <property type="protein sequence ID" value="OZJ06589.1"/>
    <property type="molecule type" value="Genomic_DNA"/>
</dbReference>
<dbReference type="InterPro" id="IPR036188">
    <property type="entry name" value="FAD/NAD-bd_sf"/>
</dbReference>
<evidence type="ECO:0000256" key="5">
    <source>
        <dbReference type="ARBA" id="ARBA00036066"/>
    </source>
</evidence>
<dbReference type="SUPFAM" id="SSF51905">
    <property type="entry name" value="FAD/NAD(P)-binding domain"/>
    <property type="match status" value="1"/>
</dbReference>
<evidence type="ECO:0000256" key="2">
    <source>
        <dbReference type="ARBA" id="ARBA00022630"/>
    </source>
</evidence>
<reference evidence="10 11" key="1">
    <citation type="journal article" date="2017" name="Mycologia">
        <title>Bifiguratus adelaidae, gen. et sp. nov., a new member of Mucoromycotina in endophytic and soil-dwelling habitats.</title>
        <authorList>
            <person name="Torres-Cruz T.J."/>
            <person name="Billingsley Tobias T.L."/>
            <person name="Almatruk M."/>
            <person name="Hesse C."/>
            <person name="Kuske C.R."/>
            <person name="Desiro A."/>
            <person name="Benucci G.M."/>
            <person name="Bonito G."/>
            <person name="Stajich J.E."/>
            <person name="Dunlap C."/>
            <person name="Arnold A.E."/>
            <person name="Porras-Alfaro A."/>
        </authorList>
    </citation>
    <scope>NUCLEOTIDE SEQUENCE [LARGE SCALE GENOMIC DNA]</scope>
    <source>
        <strain evidence="10 11">AZ0501</strain>
    </source>
</reference>
<evidence type="ECO:0000313" key="11">
    <source>
        <dbReference type="Proteomes" id="UP000242875"/>
    </source>
</evidence>
<dbReference type="GO" id="GO:0047545">
    <property type="term" value="F:(S)-2-hydroxyglutarate dehydrogenase activity"/>
    <property type="evidence" value="ECO:0007669"/>
    <property type="project" value="UniProtKB-EC"/>
</dbReference>
<proteinExistence type="inferred from homology"/>
<dbReference type="Gene3D" id="3.50.50.60">
    <property type="entry name" value="FAD/NAD(P)-binding domain"/>
    <property type="match status" value="1"/>
</dbReference>
<evidence type="ECO:0000256" key="6">
    <source>
        <dbReference type="ARBA" id="ARBA00037941"/>
    </source>
</evidence>
<evidence type="ECO:0000313" key="10">
    <source>
        <dbReference type="EMBL" id="OZJ06589.1"/>
    </source>
</evidence>
<evidence type="ECO:0000256" key="1">
    <source>
        <dbReference type="ARBA" id="ARBA00001974"/>
    </source>
</evidence>
<dbReference type="AlphaFoldDB" id="A0A261Y7L7"/>
<dbReference type="Proteomes" id="UP000242875">
    <property type="component" value="Unassembled WGS sequence"/>
</dbReference>
<feature type="domain" description="FAD dependent oxidoreductase" evidence="9">
    <location>
        <begin position="119"/>
        <end position="358"/>
    </location>
</feature>
<dbReference type="EC" id="1.1.99.2" evidence="7"/>
<dbReference type="Pfam" id="PF01266">
    <property type="entry name" value="DAO"/>
    <property type="match status" value="1"/>
</dbReference>
<sequence>MTSSTVVRLARSPAPVTLSCRMNKITTARSLLCNRSLHTTARVLLASPIQVPPAAAKSANKTTADNPAGIHLWDRLPGEGGKPRRGMAKIRGPLRESRFRLVTDGNKPEVNPRKVNEFDVAIVGGGIIGMATAREILKRFPKMTLAVLEKEREVAAHQTGHNSGVIHAGMYYVPGTTMAYTCVRGNALMYEYCEQHDLPVERCGKLIVATSKDEHPTVEMLYNQGVKNGVQGLEILDSKGIQEKEPNVRGYSALYSPNTGICDYQMVTECMAREVTASGRAEIKLACEALDFKETEDGRVAVTVVEPGQKGPKFDVTARNVITCAGFYADRLAAKAGGDKSLARISTFRGQYYQIKQASTIRGKEGHCPV</sequence>
<evidence type="ECO:0000256" key="7">
    <source>
        <dbReference type="ARBA" id="ARBA00038878"/>
    </source>
</evidence>
<evidence type="ECO:0000256" key="3">
    <source>
        <dbReference type="ARBA" id="ARBA00022827"/>
    </source>
</evidence>
<protein>
    <recommendedName>
        <fullName evidence="8">L-2-hydroxyglutarate dehydrogenase, mitochondrial</fullName>
        <ecNumber evidence="7">1.1.99.2</ecNumber>
    </recommendedName>
</protein>
<evidence type="ECO:0000256" key="4">
    <source>
        <dbReference type="ARBA" id="ARBA00023002"/>
    </source>
</evidence>
<dbReference type="InterPro" id="IPR006076">
    <property type="entry name" value="FAD-dep_OxRdtase"/>
</dbReference>
<comment type="caution">
    <text evidence="10">The sequence shown here is derived from an EMBL/GenBank/DDBJ whole genome shotgun (WGS) entry which is preliminary data.</text>
</comment>
<dbReference type="PANTHER" id="PTHR43104:SF3">
    <property type="entry name" value="FAD DEPENDENT OXIDOREDUCTASE DOMAIN-CONTAINING PROTEIN"/>
    <property type="match status" value="1"/>
</dbReference>
<name>A0A261Y7L7_9FUNG</name>
<evidence type="ECO:0000256" key="8">
    <source>
        <dbReference type="ARBA" id="ARBA00041137"/>
    </source>
</evidence>